<reference evidence="2 3" key="1">
    <citation type="journal article" date="2024" name="J Genomics">
        <title>Draft genome sequencing and assembly of Favolaschia claudopus CIRM-BRFM 2984 isolated from oak limbs.</title>
        <authorList>
            <person name="Navarro D."/>
            <person name="Drula E."/>
            <person name="Chaduli D."/>
            <person name="Cazenave R."/>
            <person name="Ahrendt S."/>
            <person name="Wang J."/>
            <person name="Lipzen A."/>
            <person name="Daum C."/>
            <person name="Barry K."/>
            <person name="Grigoriev I.V."/>
            <person name="Favel A."/>
            <person name="Rosso M.N."/>
            <person name="Martin F."/>
        </authorList>
    </citation>
    <scope>NUCLEOTIDE SEQUENCE [LARGE SCALE GENOMIC DNA]</scope>
    <source>
        <strain evidence="2 3">CIRM-BRFM 2984</strain>
    </source>
</reference>
<evidence type="ECO:0000313" key="2">
    <source>
        <dbReference type="EMBL" id="KAK7061631.1"/>
    </source>
</evidence>
<dbReference type="EMBL" id="JAWWNJ010000002">
    <property type="protein sequence ID" value="KAK7061631.1"/>
    <property type="molecule type" value="Genomic_DNA"/>
</dbReference>
<protein>
    <submittedName>
        <fullName evidence="2">Uncharacterized protein</fullName>
    </submittedName>
</protein>
<proteinExistence type="predicted"/>
<gene>
    <name evidence="2" type="ORF">R3P38DRAFT_3302794</name>
</gene>
<comment type="caution">
    <text evidence="2">The sequence shown here is derived from an EMBL/GenBank/DDBJ whole genome shotgun (WGS) entry which is preliminary data.</text>
</comment>
<feature type="compositionally biased region" description="Low complexity" evidence="1">
    <location>
        <begin position="131"/>
        <end position="147"/>
    </location>
</feature>
<accession>A0AAW0EBP1</accession>
<organism evidence="2 3">
    <name type="scientific">Favolaschia claudopus</name>
    <dbReference type="NCBI Taxonomy" id="2862362"/>
    <lineage>
        <taxon>Eukaryota</taxon>
        <taxon>Fungi</taxon>
        <taxon>Dikarya</taxon>
        <taxon>Basidiomycota</taxon>
        <taxon>Agaricomycotina</taxon>
        <taxon>Agaricomycetes</taxon>
        <taxon>Agaricomycetidae</taxon>
        <taxon>Agaricales</taxon>
        <taxon>Marasmiineae</taxon>
        <taxon>Mycenaceae</taxon>
        <taxon>Favolaschia</taxon>
    </lineage>
</organism>
<dbReference type="Gene3D" id="3.80.10.10">
    <property type="entry name" value="Ribonuclease Inhibitor"/>
    <property type="match status" value="1"/>
</dbReference>
<dbReference type="InterPro" id="IPR032675">
    <property type="entry name" value="LRR_dom_sf"/>
</dbReference>
<dbReference type="Proteomes" id="UP001362999">
    <property type="component" value="Unassembled WGS sequence"/>
</dbReference>
<sequence>MASAYCVNLEDPIYGSGVSFKNSVLEAHMGSTEGDNNDGITVFDVTDPANPTYCFVSTFGLEAAEEVKSRVPLSAEQYCRAYYPIPHDEEKEKEGVKETEEDVKRKIDALSNERLMTLDVLAEAWPEEYQSSSTTKSEPAESKSSPSNPIPALADLSLKPAIKHGVETGETEELEELAWHPGKAQLMKPILRDLKPFPESGMALLTKVLQHEWDVGKAEPPLDLAGFAFSDSQLISVLKKFPGVEAVELLDLSSTSITVDTLRQLLPTMPKLRRLILLDTSIDNETLYKLLEEEPKLFITLEELIHPAFLSWQDTADYPNAFAYVGVHSSQYACSASLPVFTPASVIQCLTDLLGPIVGLSAYEAYGVFGTSLVPQAAFATGVRKEGQPWSERRVHCFPALLDRPFNGKGWLFAATWASMFDQSPSRFGFVSVDPSSTPPKTRILDLKGWLAAMEAEGRPPASEAAVKKLEQIFDDLCTKQEALLWTEKDFPAFAEAYTKRALCRY</sequence>
<dbReference type="SUPFAM" id="SSF52047">
    <property type="entry name" value="RNI-like"/>
    <property type="match status" value="1"/>
</dbReference>
<feature type="region of interest" description="Disordered" evidence="1">
    <location>
        <begin position="129"/>
        <end position="151"/>
    </location>
</feature>
<name>A0AAW0EBP1_9AGAR</name>
<keyword evidence="3" id="KW-1185">Reference proteome</keyword>
<evidence type="ECO:0000256" key="1">
    <source>
        <dbReference type="SAM" id="MobiDB-lite"/>
    </source>
</evidence>
<dbReference type="AlphaFoldDB" id="A0AAW0EBP1"/>
<evidence type="ECO:0000313" key="3">
    <source>
        <dbReference type="Proteomes" id="UP001362999"/>
    </source>
</evidence>